<keyword evidence="9 11" id="KW-0411">Iron-sulfur</keyword>
<dbReference type="GO" id="GO:0051539">
    <property type="term" value="F:4 iron, 4 sulfur cluster binding"/>
    <property type="evidence" value="ECO:0007669"/>
    <property type="project" value="UniProtKB-KW"/>
</dbReference>
<reference evidence="14 15" key="1">
    <citation type="submission" date="2015-02" db="EMBL/GenBank/DDBJ databases">
        <title>Draft genome sequences of ten Microbacterium spp. with emphasis on heavy metal contaminated environments.</title>
        <authorList>
            <person name="Corretto E."/>
        </authorList>
    </citation>
    <scope>NUCLEOTIDE SEQUENCE [LARGE SCALE GENOMIC DNA]</scope>
    <source>
        <strain evidence="14 15">DSM 12966</strain>
    </source>
</reference>
<evidence type="ECO:0000259" key="12">
    <source>
        <dbReference type="PROSITE" id="PS51085"/>
    </source>
</evidence>
<evidence type="ECO:0000256" key="10">
    <source>
        <dbReference type="ARBA" id="ARBA00023291"/>
    </source>
</evidence>
<keyword evidence="4" id="KW-0816">Tricarboxylic acid cycle</keyword>
<evidence type="ECO:0000259" key="13">
    <source>
        <dbReference type="PROSITE" id="PS51379"/>
    </source>
</evidence>
<dbReference type="GO" id="GO:0051538">
    <property type="term" value="F:3 iron, 4 sulfur cluster binding"/>
    <property type="evidence" value="ECO:0007669"/>
    <property type="project" value="UniProtKB-KW"/>
</dbReference>
<evidence type="ECO:0000313" key="14">
    <source>
        <dbReference type="EMBL" id="KJL23196.1"/>
    </source>
</evidence>
<dbReference type="InterPro" id="IPR012675">
    <property type="entry name" value="Beta-grasp_dom_sf"/>
</dbReference>
<comment type="caution">
    <text evidence="14">The sequence shown here is derived from an EMBL/GenBank/DDBJ whole genome shotgun (WGS) entry which is preliminary data.</text>
</comment>
<dbReference type="PROSITE" id="PS51085">
    <property type="entry name" value="2FE2S_FER_2"/>
    <property type="match status" value="1"/>
</dbReference>
<dbReference type="SUPFAM" id="SSF46548">
    <property type="entry name" value="alpha-helical ferredoxin"/>
    <property type="match status" value="1"/>
</dbReference>
<comment type="cofactor">
    <cofactor evidence="11">
        <name>[4Fe-4S] cluster</name>
        <dbReference type="ChEBI" id="CHEBI:49883"/>
    </cofactor>
    <text evidence="11">Binds 1 [4Fe-4S] cluster.</text>
</comment>
<dbReference type="FunFam" id="1.10.1060.10:FF:000003">
    <property type="entry name" value="Succinate dehydrogenase iron-sulfur subunit"/>
    <property type="match status" value="1"/>
</dbReference>
<evidence type="ECO:0000256" key="2">
    <source>
        <dbReference type="ARBA" id="ARBA00009433"/>
    </source>
</evidence>
<feature type="domain" description="4Fe-4S ferredoxin-type" evidence="13">
    <location>
        <begin position="157"/>
        <end position="179"/>
    </location>
</feature>
<dbReference type="GeneID" id="94445021"/>
<evidence type="ECO:0000256" key="1">
    <source>
        <dbReference type="ARBA" id="ARBA00005163"/>
    </source>
</evidence>
<dbReference type="PROSITE" id="PS00198">
    <property type="entry name" value="4FE4S_FER_1"/>
    <property type="match status" value="1"/>
</dbReference>
<evidence type="ECO:0000256" key="5">
    <source>
        <dbReference type="ARBA" id="ARBA00022714"/>
    </source>
</evidence>
<dbReference type="PANTHER" id="PTHR11921">
    <property type="entry name" value="SUCCINATE DEHYDROGENASE IRON-SULFUR PROTEIN"/>
    <property type="match status" value="1"/>
</dbReference>
<keyword evidence="5 11" id="KW-0001">2Fe-2S</keyword>
<evidence type="ECO:0000256" key="3">
    <source>
        <dbReference type="ARBA" id="ARBA00022485"/>
    </source>
</evidence>
<dbReference type="AlphaFoldDB" id="A0A0F0KVE5"/>
<feature type="domain" description="2Fe-2S ferredoxin-type" evidence="12">
    <location>
        <begin position="32"/>
        <end position="115"/>
    </location>
</feature>
<dbReference type="NCBIfam" id="TIGR00384">
    <property type="entry name" value="dhsB"/>
    <property type="match status" value="1"/>
</dbReference>
<comment type="similarity">
    <text evidence="2 11">Belongs to the succinate dehydrogenase/fumarate reductase iron-sulfur protein family.</text>
</comment>
<proteinExistence type="inferred from homology"/>
<dbReference type="EMBL" id="JYIU01000036">
    <property type="protein sequence ID" value="KJL23196.1"/>
    <property type="molecule type" value="Genomic_DNA"/>
</dbReference>
<keyword evidence="7" id="KW-0560">Oxidoreductase</keyword>
<dbReference type="NCBIfam" id="NF004616">
    <property type="entry name" value="PRK05950.1"/>
    <property type="match status" value="1"/>
</dbReference>
<dbReference type="RefSeq" id="WP_045253530.1">
    <property type="nucleotide sequence ID" value="NZ_CAKKLS010000005.1"/>
</dbReference>
<dbReference type="InterPro" id="IPR050573">
    <property type="entry name" value="SDH/FRD_Iron-Sulfur"/>
</dbReference>
<dbReference type="InterPro" id="IPR017896">
    <property type="entry name" value="4Fe4S_Fe-S-bd"/>
</dbReference>
<dbReference type="InterPro" id="IPR004489">
    <property type="entry name" value="Succ_DH/fum_Rdtase_Fe-S"/>
</dbReference>
<dbReference type="InterPro" id="IPR001041">
    <property type="entry name" value="2Fe-2S_ferredoxin-type"/>
</dbReference>
<accession>A0A0F0KVE5</accession>
<name>A0A0F0KVE5_9MICO</name>
<dbReference type="InterPro" id="IPR025192">
    <property type="entry name" value="Succ_DH/fum_Rdtase_N"/>
</dbReference>
<dbReference type="SUPFAM" id="SSF54292">
    <property type="entry name" value="2Fe-2S ferredoxin-like"/>
    <property type="match status" value="1"/>
</dbReference>
<dbReference type="GO" id="GO:0046872">
    <property type="term" value="F:metal ion binding"/>
    <property type="evidence" value="ECO:0007669"/>
    <property type="project" value="UniProtKB-KW"/>
</dbReference>
<evidence type="ECO:0000256" key="11">
    <source>
        <dbReference type="RuleBase" id="RU361237"/>
    </source>
</evidence>
<evidence type="ECO:0000313" key="15">
    <source>
        <dbReference type="Proteomes" id="UP000033572"/>
    </source>
</evidence>
<sequence length="255" mass="28584">MSNAIAEAPAATTEEAAIQSFIVTFNIRRFDPEVDSEPHWVDYDVELFSTDRVLDALHKIKWEVDGSLTFRRSCAHGICGSDAMRINGRNRLACKTLIKDLDISKPIYVEAIKGLPLEKDLVVDMEPFFASYREVQPFLVANSVPEKGKERVQSIADREIFDDTTKCILCAACTSSCPVFWTDGQYFGPAAIVNAHRFIFDSRDDNAAVRLDILNDKEGVWRCRTTFNCSEACPRGIEVTKAIAEVKQAVLRGRP</sequence>
<dbReference type="Pfam" id="PF13085">
    <property type="entry name" value="Fer2_3"/>
    <property type="match status" value="1"/>
</dbReference>
<evidence type="ECO:0000256" key="4">
    <source>
        <dbReference type="ARBA" id="ARBA00022532"/>
    </source>
</evidence>
<dbReference type="InterPro" id="IPR009051">
    <property type="entry name" value="Helical_ferredxn"/>
</dbReference>
<dbReference type="InterPro" id="IPR036010">
    <property type="entry name" value="2Fe-2S_ferredoxin-like_sf"/>
</dbReference>
<keyword evidence="15" id="KW-1185">Reference proteome</keyword>
<dbReference type="GO" id="GO:0051537">
    <property type="term" value="F:2 iron, 2 sulfur cluster binding"/>
    <property type="evidence" value="ECO:0007669"/>
    <property type="project" value="UniProtKB-KW"/>
</dbReference>
<dbReference type="PANTHER" id="PTHR11921:SF29">
    <property type="entry name" value="SUCCINATE DEHYDROGENASE [UBIQUINONE] IRON-SULFUR SUBUNIT, MITOCHONDRIAL"/>
    <property type="match status" value="1"/>
</dbReference>
<evidence type="ECO:0000256" key="7">
    <source>
        <dbReference type="ARBA" id="ARBA00023002"/>
    </source>
</evidence>
<dbReference type="Gene3D" id="3.10.20.30">
    <property type="match status" value="1"/>
</dbReference>
<dbReference type="FunFam" id="3.10.20.30:FF:000022">
    <property type="entry name" value="Succinate dehydrogenase iron-sulfur subunit"/>
    <property type="match status" value="1"/>
</dbReference>
<evidence type="ECO:0000256" key="8">
    <source>
        <dbReference type="ARBA" id="ARBA00023004"/>
    </source>
</evidence>
<comment type="pathway">
    <text evidence="1">Carbohydrate metabolism; tricarboxylic acid cycle.</text>
</comment>
<keyword evidence="3 11" id="KW-0004">4Fe-4S</keyword>
<dbReference type="Pfam" id="PF13237">
    <property type="entry name" value="Fer4_10"/>
    <property type="match status" value="1"/>
</dbReference>
<dbReference type="GO" id="GO:0022904">
    <property type="term" value="P:respiratory electron transport chain"/>
    <property type="evidence" value="ECO:0007669"/>
    <property type="project" value="TreeGrafter"/>
</dbReference>
<dbReference type="PATRIC" id="fig|104336.4.peg.1163"/>
<gene>
    <name evidence="14" type="primary">sdhB</name>
    <name evidence="14" type="ORF">RN50_01134</name>
</gene>
<protein>
    <recommendedName>
        <fullName evidence="11">Succinate dehydrogenase iron-sulfur subunit</fullName>
        <ecNumber evidence="11">1.3.5.1</ecNumber>
    </recommendedName>
</protein>
<organism evidence="14 15">
    <name type="scientific">Microbacterium foliorum</name>
    <dbReference type="NCBI Taxonomy" id="104336"/>
    <lineage>
        <taxon>Bacteria</taxon>
        <taxon>Bacillati</taxon>
        <taxon>Actinomycetota</taxon>
        <taxon>Actinomycetes</taxon>
        <taxon>Micrococcales</taxon>
        <taxon>Microbacteriaceae</taxon>
        <taxon>Microbacterium</taxon>
    </lineage>
</organism>
<keyword evidence="6 11" id="KW-0479">Metal-binding</keyword>
<dbReference type="InterPro" id="IPR017900">
    <property type="entry name" value="4Fe4S_Fe_S_CS"/>
</dbReference>
<comment type="catalytic activity">
    <reaction evidence="11">
        <text>a quinone + succinate = fumarate + a quinol</text>
        <dbReference type="Rhea" id="RHEA:40523"/>
        <dbReference type="ChEBI" id="CHEBI:24646"/>
        <dbReference type="ChEBI" id="CHEBI:29806"/>
        <dbReference type="ChEBI" id="CHEBI:30031"/>
        <dbReference type="ChEBI" id="CHEBI:132124"/>
        <dbReference type="EC" id="1.3.5.1"/>
    </reaction>
</comment>
<dbReference type="GO" id="GO:0008177">
    <property type="term" value="F:succinate dehydrogenase (quinone) activity"/>
    <property type="evidence" value="ECO:0007669"/>
    <property type="project" value="UniProtKB-EC"/>
</dbReference>
<dbReference type="EC" id="1.3.5.1" evidence="11"/>
<dbReference type="GO" id="GO:0009055">
    <property type="term" value="F:electron transfer activity"/>
    <property type="evidence" value="ECO:0007669"/>
    <property type="project" value="InterPro"/>
</dbReference>
<comment type="cofactor">
    <cofactor evidence="11">
        <name>[3Fe-4S] cluster</name>
        <dbReference type="ChEBI" id="CHEBI:21137"/>
    </cofactor>
    <text evidence="11">Binds 1 [3Fe-4S] cluster.</text>
</comment>
<dbReference type="PROSITE" id="PS51379">
    <property type="entry name" value="4FE4S_FER_2"/>
    <property type="match status" value="1"/>
</dbReference>
<evidence type="ECO:0000256" key="9">
    <source>
        <dbReference type="ARBA" id="ARBA00023014"/>
    </source>
</evidence>
<dbReference type="Proteomes" id="UP000033572">
    <property type="component" value="Unassembled WGS sequence"/>
</dbReference>
<dbReference type="Gene3D" id="1.10.1060.10">
    <property type="entry name" value="Alpha-helical ferredoxin"/>
    <property type="match status" value="1"/>
</dbReference>
<comment type="cofactor">
    <cofactor evidence="11">
        <name>[2Fe-2S] cluster</name>
        <dbReference type="ChEBI" id="CHEBI:190135"/>
    </cofactor>
    <text evidence="11">Binds 1 [2Fe-2S] cluster.</text>
</comment>
<dbReference type="KEGG" id="mfol:DXT68_11505"/>
<dbReference type="GO" id="GO:0006099">
    <property type="term" value="P:tricarboxylic acid cycle"/>
    <property type="evidence" value="ECO:0007669"/>
    <property type="project" value="UniProtKB-KW"/>
</dbReference>
<evidence type="ECO:0000256" key="6">
    <source>
        <dbReference type="ARBA" id="ARBA00022723"/>
    </source>
</evidence>
<keyword evidence="8 11" id="KW-0408">Iron</keyword>
<keyword evidence="10 11" id="KW-0003">3Fe-4S</keyword>